<gene>
    <name evidence="1" type="primary">jg12556</name>
    <name evidence="1" type="ORF">PAEG_LOCUS23441</name>
</gene>
<dbReference type="GO" id="GO:0008017">
    <property type="term" value="F:microtubule binding"/>
    <property type="evidence" value="ECO:0007669"/>
    <property type="project" value="InterPro"/>
</dbReference>
<organism evidence="1 2">
    <name type="scientific">Pararge aegeria aegeria</name>
    <dbReference type="NCBI Taxonomy" id="348720"/>
    <lineage>
        <taxon>Eukaryota</taxon>
        <taxon>Metazoa</taxon>
        <taxon>Ecdysozoa</taxon>
        <taxon>Arthropoda</taxon>
        <taxon>Hexapoda</taxon>
        <taxon>Insecta</taxon>
        <taxon>Pterygota</taxon>
        <taxon>Neoptera</taxon>
        <taxon>Endopterygota</taxon>
        <taxon>Lepidoptera</taxon>
        <taxon>Glossata</taxon>
        <taxon>Ditrysia</taxon>
        <taxon>Papilionoidea</taxon>
        <taxon>Nymphalidae</taxon>
        <taxon>Satyrinae</taxon>
        <taxon>Satyrini</taxon>
        <taxon>Parargina</taxon>
        <taxon>Pararge</taxon>
    </lineage>
</organism>
<dbReference type="PANTHER" id="PTHR19321">
    <property type="entry name" value="PROTEIN REGULATOR OF CYTOKINESIS 1 PRC1-RELATED"/>
    <property type="match status" value="1"/>
</dbReference>
<dbReference type="GO" id="GO:1990023">
    <property type="term" value="C:mitotic spindle midzone"/>
    <property type="evidence" value="ECO:0007669"/>
    <property type="project" value="TreeGrafter"/>
</dbReference>
<protein>
    <submittedName>
        <fullName evidence="1">Jg12556 protein</fullName>
    </submittedName>
</protein>
<dbReference type="AlphaFoldDB" id="A0A8S4SE21"/>
<evidence type="ECO:0000313" key="2">
    <source>
        <dbReference type="Proteomes" id="UP000838756"/>
    </source>
</evidence>
<dbReference type="Gene3D" id="1.20.58.1520">
    <property type="match status" value="1"/>
</dbReference>
<dbReference type="Pfam" id="PF03999">
    <property type="entry name" value="MAP65_ASE1"/>
    <property type="match status" value="1"/>
</dbReference>
<reference evidence="1" key="1">
    <citation type="submission" date="2022-03" db="EMBL/GenBank/DDBJ databases">
        <authorList>
            <person name="Lindestad O."/>
        </authorList>
    </citation>
    <scope>NUCLEOTIDE SEQUENCE</scope>
</reference>
<name>A0A8S4SE21_9NEOP</name>
<dbReference type="EMBL" id="CAKXAJ010026150">
    <property type="protein sequence ID" value="CAH2258827.1"/>
    <property type="molecule type" value="Genomic_DNA"/>
</dbReference>
<dbReference type="InterPro" id="IPR007145">
    <property type="entry name" value="MAP65_Ase1_PRC1"/>
</dbReference>
<dbReference type="Proteomes" id="UP000838756">
    <property type="component" value="Unassembled WGS sequence"/>
</dbReference>
<dbReference type="OrthoDB" id="642895at2759"/>
<sequence length="272" mass="31528">MYSQAQRDEFIYYYQDIFTEDTLTLHELYLNKITKFYEENKHIFELVTTRKNLWLKMTELEARASEPGRYQNRGGQLLQEEKERKTITNKLPKIEAQIRDMVLEYEAKTDSVFTVDGKPLLQLIQDEWEVRKADNINERQISRSSMAQTRNHEANIPPVLIFETCQERNETPRSVRSNAPLTPKIGKENIQHLNLQMTPKTNLVSTPTRLTRSALKLNNDGFATPRAPLSCSKANLRQNTGNNMPLKVTPNGVARSKSHLNLMRTKNLPPIM</sequence>
<evidence type="ECO:0000313" key="1">
    <source>
        <dbReference type="EMBL" id="CAH2258827.1"/>
    </source>
</evidence>
<proteinExistence type="predicted"/>
<dbReference type="PANTHER" id="PTHR19321:SF41">
    <property type="entry name" value="FASCETTO-RELATED"/>
    <property type="match status" value="1"/>
</dbReference>
<dbReference type="GO" id="GO:0051256">
    <property type="term" value="P:mitotic spindle midzone assembly"/>
    <property type="evidence" value="ECO:0007669"/>
    <property type="project" value="TreeGrafter"/>
</dbReference>
<keyword evidence="2" id="KW-1185">Reference proteome</keyword>
<comment type="caution">
    <text evidence="1">The sequence shown here is derived from an EMBL/GenBank/DDBJ whole genome shotgun (WGS) entry which is preliminary data.</text>
</comment>
<accession>A0A8S4SE21</accession>
<dbReference type="GO" id="GO:0005737">
    <property type="term" value="C:cytoplasm"/>
    <property type="evidence" value="ECO:0007669"/>
    <property type="project" value="TreeGrafter"/>
</dbReference>